<dbReference type="AlphaFoldDB" id="A0A0D0BJN8"/>
<name>A0A0D0BJN8_9AGAM</name>
<reference evidence="1 2" key="1">
    <citation type="submission" date="2014-04" db="EMBL/GenBank/DDBJ databases">
        <authorList>
            <consortium name="DOE Joint Genome Institute"/>
            <person name="Kuo A."/>
            <person name="Ruytinx J."/>
            <person name="Rineau F."/>
            <person name="Colpaert J."/>
            <person name="Kohler A."/>
            <person name="Nagy L.G."/>
            <person name="Floudas D."/>
            <person name="Copeland A."/>
            <person name="Barry K.W."/>
            <person name="Cichocki N."/>
            <person name="Veneault-Fourrey C."/>
            <person name="LaButti K."/>
            <person name="Lindquist E.A."/>
            <person name="Lipzen A."/>
            <person name="Lundell T."/>
            <person name="Morin E."/>
            <person name="Murat C."/>
            <person name="Sun H."/>
            <person name="Tunlid A."/>
            <person name="Henrissat B."/>
            <person name="Grigoriev I.V."/>
            <person name="Hibbett D.S."/>
            <person name="Martin F."/>
            <person name="Nordberg H.P."/>
            <person name="Cantor M.N."/>
            <person name="Hua S.X."/>
        </authorList>
    </citation>
    <scope>NUCLEOTIDE SEQUENCE [LARGE SCALE GENOMIC DNA]</scope>
    <source>
        <strain evidence="1 2">UH-Slu-Lm8-n1</strain>
    </source>
</reference>
<dbReference type="InParanoid" id="A0A0D0BJN8"/>
<proteinExistence type="predicted"/>
<sequence length="67" mass="7780">MQLLLSLEAFNWARRNTYKYCAVPCSLVLAFCDIILRIRKIIIEIMSFVAVGTWQRFKWQASAPATI</sequence>
<protein>
    <submittedName>
        <fullName evidence="1">Uncharacterized protein</fullName>
    </submittedName>
</protein>
<evidence type="ECO:0000313" key="1">
    <source>
        <dbReference type="EMBL" id="KIK46147.1"/>
    </source>
</evidence>
<dbReference type="HOGENOM" id="CLU_2814130_0_0_1"/>
<organism evidence="1 2">
    <name type="scientific">Suillus luteus UH-Slu-Lm8-n1</name>
    <dbReference type="NCBI Taxonomy" id="930992"/>
    <lineage>
        <taxon>Eukaryota</taxon>
        <taxon>Fungi</taxon>
        <taxon>Dikarya</taxon>
        <taxon>Basidiomycota</taxon>
        <taxon>Agaricomycotina</taxon>
        <taxon>Agaricomycetes</taxon>
        <taxon>Agaricomycetidae</taxon>
        <taxon>Boletales</taxon>
        <taxon>Suillineae</taxon>
        <taxon>Suillaceae</taxon>
        <taxon>Suillus</taxon>
    </lineage>
</organism>
<gene>
    <name evidence="1" type="ORF">CY34DRAFT_459433</name>
</gene>
<dbReference type="EMBL" id="KN835163">
    <property type="protein sequence ID" value="KIK46147.1"/>
    <property type="molecule type" value="Genomic_DNA"/>
</dbReference>
<dbReference type="OrthoDB" id="10497715at2759"/>
<accession>A0A0D0BJN8</accession>
<evidence type="ECO:0000313" key="2">
    <source>
        <dbReference type="Proteomes" id="UP000054485"/>
    </source>
</evidence>
<dbReference type="Proteomes" id="UP000054485">
    <property type="component" value="Unassembled WGS sequence"/>
</dbReference>
<reference evidence="2" key="2">
    <citation type="submission" date="2015-01" db="EMBL/GenBank/DDBJ databases">
        <title>Evolutionary Origins and Diversification of the Mycorrhizal Mutualists.</title>
        <authorList>
            <consortium name="DOE Joint Genome Institute"/>
            <consortium name="Mycorrhizal Genomics Consortium"/>
            <person name="Kohler A."/>
            <person name="Kuo A."/>
            <person name="Nagy L.G."/>
            <person name="Floudas D."/>
            <person name="Copeland A."/>
            <person name="Barry K.W."/>
            <person name="Cichocki N."/>
            <person name="Veneault-Fourrey C."/>
            <person name="LaButti K."/>
            <person name="Lindquist E.A."/>
            <person name="Lipzen A."/>
            <person name="Lundell T."/>
            <person name="Morin E."/>
            <person name="Murat C."/>
            <person name="Riley R."/>
            <person name="Ohm R."/>
            <person name="Sun H."/>
            <person name="Tunlid A."/>
            <person name="Henrissat B."/>
            <person name="Grigoriev I.V."/>
            <person name="Hibbett D.S."/>
            <person name="Martin F."/>
        </authorList>
    </citation>
    <scope>NUCLEOTIDE SEQUENCE [LARGE SCALE GENOMIC DNA]</scope>
    <source>
        <strain evidence="2">UH-Slu-Lm8-n1</strain>
    </source>
</reference>
<keyword evidence="2" id="KW-1185">Reference proteome</keyword>